<comment type="similarity">
    <text evidence="1">Belongs to the methyltransferase superfamily. LaeA methyltransferase family.</text>
</comment>
<accession>A0ABR3WRY2</accession>
<feature type="region of interest" description="Disordered" evidence="2">
    <location>
        <begin position="1"/>
        <end position="60"/>
    </location>
</feature>
<evidence type="ECO:0000313" key="4">
    <source>
        <dbReference type="Proteomes" id="UP001586593"/>
    </source>
</evidence>
<dbReference type="Gene3D" id="3.40.50.150">
    <property type="entry name" value="Vaccinia Virus protein VP39"/>
    <property type="match status" value="1"/>
</dbReference>
<comment type="caution">
    <text evidence="3">The sequence shown here is derived from an EMBL/GenBank/DDBJ whole genome shotgun (WGS) entry which is preliminary data.</text>
</comment>
<name>A0ABR3WRY2_9PEZI</name>
<sequence length="361" mass="40160">MSEQPAAKPSTPPTQSPPAEASGSSPLHPPQAELVPAPLTAEEEEAADNDSSLGEDAQSSTASVASSILSYRTIQGRTFHSQRYNTEYFTPNDDQQSESVDITHHYLTLLLGGKLFLAPLEAAKVHKVLDVGTGTGIWAIDFADQFPNAEVIGTDLSPIQPNWVPPNVKFELDDATQTWSWPDNTFDFVHLRYLFGAISDWNALFAEAYRTCKPGGWVESCEADPLYVSDDGTTDGNYGVERFVQLYREGGKKFGRSFCVIEEDLQLQGMKAAGFVDLQVVNYKVPIGGWALDPQLREVGRFVRLTLENDIEGYTLLMWHNVLGWPKEEYPVFLAAVRKALKNPRIHGYVKVRFVYGRKPE</sequence>
<keyword evidence="4" id="KW-1185">Reference proteome</keyword>
<dbReference type="SUPFAM" id="SSF53335">
    <property type="entry name" value="S-adenosyl-L-methionine-dependent methyltransferases"/>
    <property type="match status" value="1"/>
</dbReference>
<evidence type="ECO:0000313" key="3">
    <source>
        <dbReference type="EMBL" id="KAL1866293.1"/>
    </source>
</evidence>
<dbReference type="Pfam" id="PF13489">
    <property type="entry name" value="Methyltransf_23"/>
    <property type="match status" value="1"/>
</dbReference>
<gene>
    <name evidence="3" type="ORF">VTK73DRAFT_4823</name>
</gene>
<proteinExistence type="inferred from homology"/>
<dbReference type="CDD" id="cd02440">
    <property type="entry name" value="AdoMet_MTases"/>
    <property type="match status" value="1"/>
</dbReference>
<evidence type="ECO:0000256" key="1">
    <source>
        <dbReference type="ARBA" id="ARBA00038158"/>
    </source>
</evidence>
<evidence type="ECO:0000256" key="2">
    <source>
        <dbReference type="SAM" id="MobiDB-lite"/>
    </source>
</evidence>
<protein>
    <recommendedName>
        <fullName evidence="5">Methyltransferase domain-containing protein</fullName>
    </recommendedName>
</protein>
<reference evidence="3 4" key="1">
    <citation type="journal article" date="2024" name="Commun. Biol.">
        <title>Comparative genomic analysis of thermophilic fungi reveals convergent evolutionary adaptations and gene losses.</title>
        <authorList>
            <person name="Steindorff A.S."/>
            <person name="Aguilar-Pontes M.V."/>
            <person name="Robinson A.J."/>
            <person name="Andreopoulos B."/>
            <person name="LaButti K."/>
            <person name="Kuo A."/>
            <person name="Mondo S."/>
            <person name="Riley R."/>
            <person name="Otillar R."/>
            <person name="Haridas S."/>
            <person name="Lipzen A."/>
            <person name="Grimwood J."/>
            <person name="Schmutz J."/>
            <person name="Clum A."/>
            <person name="Reid I.D."/>
            <person name="Moisan M.C."/>
            <person name="Butler G."/>
            <person name="Nguyen T.T.M."/>
            <person name="Dewar K."/>
            <person name="Conant G."/>
            <person name="Drula E."/>
            <person name="Henrissat B."/>
            <person name="Hansel C."/>
            <person name="Singer S."/>
            <person name="Hutchinson M.I."/>
            <person name="de Vries R.P."/>
            <person name="Natvig D.O."/>
            <person name="Powell A.J."/>
            <person name="Tsang A."/>
            <person name="Grigoriev I.V."/>
        </authorList>
    </citation>
    <scope>NUCLEOTIDE SEQUENCE [LARGE SCALE GENOMIC DNA]</scope>
    <source>
        <strain evidence="3 4">ATCC 24622</strain>
    </source>
</reference>
<dbReference type="InterPro" id="IPR029063">
    <property type="entry name" value="SAM-dependent_MTases_sf"/>
</dbReference>
<dbReference type="EMBL" id="JAZHXJ010000271">
    <property type="protein sequence ID" value="KAL1866293.1"/>
    <property type="molecule type" value="Genomic_DNA"/>
</dbReference>
<dbReference type="Proteomes" id="UP001586593">
    <property type="component" value="Unassembled WGS sequence"/>
</dbReference>
<dbReference type="PANTHER" id="PTHR43591:SF10">
    <property type="entry name" value="ABC TRANSMEMBRANE TYPE-1 DOMAIN-CONTAINING PROTEIN-RELATED"/>
    <property type="match status" value="1"/>
</dbReference>
<organism evidence="3 4">
    <name type="scientific">Phialemonium thermophilum</name>
    <dbReference type="NCBI Taxonomy" id="223376"/>
    <lineage>
        <taxon>Eukaryota</taxon>
        <taxon>Fungi</taxon>
        <taxon>Dikarya</taxon>
        <taxon>Ascomycota</taxon>
        <taxon>Pezizomycotina</taxon>
        <taxon>Sordariomycetes</taxon>
        <taxon>Sordariomycetidae</taxon>
        <taxon>Cephalothecales</taxon>
        <taxon>Cephalothecaceae</taxon>
        <taxon>Phialemonium</taxon>
    </lineage>
</organism>
<dbReference type="PANTHER" id="PTHR43591">
    <property type="entry name" value="METHYLTRANSFERASE"/>
    <property type="match status" value="1"/>
</dbReference>
<evidence type="ECO:0008006" key="5">
    <source>
        <dbReference type="Google" id="ProtNLM"/>
    </source>
</evidence>